<dbReference type="InterPro" id="IPR001360">
    <property type="entry name" value="Glyco_hydro_1"/>
</dbReference>
<dbReference type="SUPFAM" id="SSF51445">
    <property type="entry name" value="(Trans)glycosidases"/>
    <property type="match status" value="1"/>
</dbReference>
<comment type="caution">
    <text evidence="5">The sequence shown here is derived from an EMBL/GenBank/DDBJ whole genome shotgun (WGS) entry which is preliminary data.</text>
</comment>
<dbReference type="InterPro" id="IPR033132">
    <property type="entry name" value="GH_1_N_CS"/>
</dbReference>
<dbReference type="Gene3D" id="3.20.20.80">
    <property type="entry name" value="Glycosidases"/>
    <property type="match status" value="1"/>
</dbReference>
<keyword evidence="6" id="KW-1185">Reference proteome</keyword>
<dbReference type="PANTHER" id="PTHR10353">
    <property type="entry name" value="GLYCOSYL HYDROLASE"/>
    <property type="match status" value="1"/>
</dbReference>
<gene>
    <name evidence="5" type="ORF">ACH49_31040</name>
</gene>
<evidence type="ECO:0000313" key="6">
    <source>
        <dbReference type="Proteomes" id="UP000037274"/>
    </source>
</evidence>
<evidence type="ECO:0000256" key="3">
    <source>
        <dbReference type="ARBA" id="ARBA00023295"/>
    </source>
</evidence>
<evidence type="ECO:0000256" key="1">
    <source>
        <dbReference type="ARBA" id="ARBA00010838"/>
    </source>
</evidence>
<dbReference type="Proteomes" id="UP000037274">
    <property type="component" value="Unassembled WGS sequence"/>
</dbReference>
<dbReference type="PANTHER" id="PTHR10353:SF36">
    <property type="entry name" value="LP05116P"/>
    <property type="match status" value="1"/>
</dbReference>
<proteinExistence type="inferred from homology"/>
<dbReference type="PROSITE" id="PS00653">
    <property type="entry name" value="GLYCOSYL_HYDROL_F1_2"/>
    <property type="match status" value="1"/>
</dbReference>
<name>A0ABR5HPQ1_STRLW</name>
<dbReference type="Pfam" id="PF00232">
    <property type="entry name" value="Glyco_hydro_1"/>
    <property type="match status" value="1"/>
</dbReference>
<keyword evidence="2" id="KW-0378">Hydrolase</keyword>
<dbReference type="EMBL" id="LFEH01000482">
    <property type="protein sequence ID" value="KMS65610.1"/>
    <property type="molecule type" value="Genomic_DNA"/>
</dbReference>
<accession>A0ABR5HPQ1</accession>
<feature type="non-terminal residue" evidence="5">
    <location>
        <position position="78"/>
    </location>
</feature>
<reference evidence="5 6" key="1">
    <citation type="submission" date="2015-06" db="EMBL/GenBank/DDBJ databases">
        <title>Draft genome sequence of Streptomyces leeuwenhoekii C58, which produces the novel lasso peptide, chaxapeptin.</title>
        <authorList>
            <person name="Yi Y."/>
            <person name="Hai D."/>
            <person name="Jaspars M."/>
            <person name="Sheng H."/>
            <person name="Rateb M.E."/>
            <person name="Bull A."/>
            <person name="Goodfellow M."/>
            <person name="Asenjo J.A."/>
            <person name="Ebel R."/>
        </authorList>
    </citation>
    <scope>NUCLEOTIDE SEQUENCE [LARGE SCALE GENOMIC DNA]</scope>
    <source>
        <strain evidence="5 6">C58</strain>
    </source>
</reference>
<dbReference type="InterPro" id="IPR017853">
    <property type="entry name" value="GH"/>
</dbReference>
<evidence type="ECO:0000256" key="4">
    <source>
        <dbReference type="RuleBase" id="RU003690"/>
    </source>
</evidence>
<keyword evidence="3" id="KW-0326">Glycosidase</keyword>
<dbReference type="RefSeq" id="WP_048574787.1">
    <property type="nucleotide sequence ID" value="NZ_LFEH01000482.1"/>
</dbReference>
<evidence type="ECO:0008006" key="7">
    <source>
        <dbReference type="Google" id="ProtNLM"/>
    </source>
</evidence>
<evidence type="ECO:0000313" key="5">
    <source>
        <dbReference type="EMBL" id="KMS65610.1"/>
    </source>
</evidence>
<protein>
    <recommendedName>
        <fullName evidence="7">Beta-glucosidase</fullName>
    </recommendedName>
</protein>
<organism evidence="5 6">
    <name type="scientific">Streptomyces leeuwenhoekii</name>
    <dbReference type="NCBI Taxonomy" id="1437453"/>
    <lineage>
        <taxon>Bacteria</taxon>
        <taxon>Bacillati</taxon>
        <taxon>Actinomycetota</taxon>
        <taxon>Actinomycetes</taxon>
        <taxon>Kitasatosporales</taxon>
        <taxon>Streptomycetaceae</taxon>
        <taxon>Streptomyces</taxon>
    </lineage>
</organism>
<comment type="similarity">
    <text evidence="1 4">Belongs to the glycosyl hydrolase 1 family.</text>
</comment>
<sequence length="78" mass="8413">MTTTAPPDTAHHDALIDRLPPDFRFGAATSAYQIEGAAAEDGRTASIWDTFCRVPGAVHNGDTGDTACDHYHRMPEDV</sequence>
<evidence type="ECO:0000256" key="2">
    <source>
        <dbReference type="ARBA" id="ARBA00022801"/>
    </source>
</evidence>